<keyword evidence="5 6" id="KW-0472">Membrane</keyword>
<evidence type="ECO:0000313" key="8">
    <source>
        <dbReference type="Proteomes" id="UP000003053"/>
    </source>
</evidence>
<evidence type="ECO:0000256" key="6">
    <source>
        <dbReference type="SAM" id="Phobius"/>
    </source>
</evidence>
<gene>
    <name evidence="7" type="ORF">PI23P_06780</name>
</gene>
<keyword evidence="8" id="KW-1185">Reference proteome</keyword>
<evidence type="ECO:0000256" key="2">
    <source>
        <dbReference type="ARBA" id="ARBA00007524"/>
    </source>
</evidence>
<comment type="similarity">
    <text evidence="2">Belongs to the TspO/BZRP family.</text>
</comment>
<dbReference type="PANTHER" id="PTHR10057">
    <property type="entry name" value="PERIPHERAL-TYPE BENZODIAZEPINE RECEPTOR"/>
    <property type="match status" value="1"/>
</dbReference>
<sequence length="153" mass="17924">MKQLRTTLLFLVVNFGGLAVGSWLMNGGPKSLWYTALNQAPWTPPGYVFGIAWTLIMVFFSIYLGKLFTIANTTKNRRLFFIQLLLNVSWNYVFFNQHQVFFAFILLLLLTTLLFIYYFRGQKNTKNYRLLLIPYILWLCIASSLNLYILVQN</sequence>
<organism evidence="7 8">
    <name type="scientific">Polaribacter irgensii 23-P</name>
    <dbReference type="NCBI Taxonomy" id="313594"/>
    <lineage>
        <taxon>Bacteria</taxon>
        <taxon>Pseudomonadati</taxon>
        <taxon>Bacteroidota</taxon>
        <taxon>Flavobacteriia</taxon>
        <taxon>Flavobacteriales</taxon>
        <taxon>Flavobacteriaceae</taxon>
    </lineage>
</organism>
<dbReference type="HOGENOM" id="CLU_091805_2_0_10"/>
<dbReference type="Proteomes" id="UP000003053">
    <property type="component" value="Unassembled WGS sequence"/>
</dbReference>
<protein>
    <submittedName>
        <fullName evidence="7">TspO/MBR family protein</fullName>
    </submittedName>
</protein>
<feature type="transmembrane region" description="Helical" evidence="6">
    <location>
        <begin position="45"/>
        <end position="65"/>
    </location>
</feature>
<dbReference type="GO" id="GO:0033013">
    <property type="term" value="P:tetrapyrrole metabolic process"/>
    <property type="evidence" value="ECO:0007669"/>
    <property type="project" value="UniProtKB-ARBA"/>
</dbReference>
<dbReference type="STRING" id="313594.PI23P_06780"/>
<dbReference type="PANTHER" id="PTHR10057:SF0">
    <property type="entry name" value="TRANSLOCATOR PROTEIN"/>
    <property type="match status" value="1"/>
</dbReference>
<proteinExistence type="inferred from homology"/>
<dbReference type="PIRSF" id="PIRSF005859">
    <property type="entry name" value="PBR"/>
    <property type="match status" value="1"/>
</dbReference>
<dbReference type="OrthoDB" id="9795496at2"/>
<accession>A4BYR5</accession>
<evidence type="ECO:0000256" key="5">
    <source>
        <dbReference type="ARBA" id="ARBA00023136"/>
    </source>
</evidence>
<dbReference type="InterPro" id="IPR004307">
    <property type="entry name" value="TspO_MBR"/>
</dbReference>
<feature type="transmembrane region" description="Helical" evidence="6">
    <location>
        <begin position="131"/>
        <end position="151"/>
    </location>
</feature>
<dbReference type="Gene3D" id="1.20.1260.100">
    <property type="entry name" value="TspO/MBR protein"/>
    <property type="match status" value="1"/>
</dbReference>
<dbReference type="Pfam" id="PF03073">
    <property type="entry name" value="TspO_MBR"/>
    <property type="match status" value="1"/>
</dbReference>
<feature type="transmembrane region" description="Helical" evidence="6">
    <location>
        <begin position="101"/>
        <end position="119"/>
    </location>
</feature>
<comment type="caution">
    <text evidence="7">The sequence shown here is derived from an EMBL/GenBank/DDBJ whole genome shotgun (WGS) entry which is preliminary data.</text>
</comment>
<feature type="transmembrane region" description="Helical" evidence="6">
    <location>
        <begin position="77"/>
        <end position="95"/>
    </location>
</feature>
<dbReference type="InterPro" id="IPR038330">
    <property type="entry name" value="TspO/MBR-related_sf"/>
</dbReference>
<dbReference type="CDD" id="cd15904">
    <property type="entry name" value="TSPO_MBR"/>
    <property type="match status" value="1"/>
</dbReference>
<keyword evidence="4 6" id="KW-1133">Transmembrane helix</keyword>
<evidence type="ECO:0000256" key="4">
    <source>
        <dbReference type="ARBA" id="ARBA00022989"/>
    </source>
</evidence>
<evidence type="ECO:0000256" key="1">
    <source>
        <dbReference type="ARBA" id="ARBA00004141"/>
    </source>
</evidence>
<reference evidence="7 8" key="1">
    <citation type="submission" date="2006-02" db="EMBL/GenBank/DDBJ databases">
        <authorList>
            <person name="Murray A."/>
            <person name="Staley J."/>
            <person name="Ferriera S."/>
            <person name="Johnson J."/>
            <person name="Kravitz S."/>
            <person name="Halpern A."/>
            <person name="Remington K."/>
            <person name="Beeson K."/>
            <person name="Tran B."/>
            <person name="Rogers Y.-H."/>
            <person name="Friedman R."/>
            <person name="Venter J.C."/>
        </authorList>
    </citation>
    <scope>NUCLEOTIDE SEQUENCE [LARGE SCALE GENOMIC DNA]</scope>
    <source>
        <strain evidence="7 8">23-P</strain>
    </source>
</reference>
<feature type="transmembrane region" description="Helical" evidence="6">
    <location>
        <begin position="7"/>
        <end position="25"/>
    </location>
</feature>
<dbReference type="AlphaFoldDB" id="A4BYR5"/>
<keyword evidence="3 6" id="KW-0812">Transmembrane</keyword>
<comment type="subcellular location">
    <subcellularLocation>
        <location evidence="1">Membrane</location>
        <topology evidence="1">Multi-pass membrane protein</topology>
    </subcellularLocation>
</comment>
<dbReference type="GO" id="GO:0016020">
    <property type="term" value="C:membrane"/>
    <property type="evidence" value="ECO:0007669"/>
    <property type="project" value="UniProtKB-SubCell"/>
</dbReference>
<name>A4BYR5_9FLAO</name>
<dbReference type="RefSeq" id="WP_004569976.1">
    <property type="nucleotide sequence ID" value="NZ_CH724148.1"/>
</dbReference>
<evidence type="ECO:0000256" key="3">
    <source>
        <dbReference type="ARBA" id="ARBA00022692"/>
    </source>
</evidence>
<dbReference type="eggNOG" id="COG3476">
    <property type="taxonomic scope" value="Bacteria"/>
</dbReference>
<dbReference type="EMBL" id="AAOG01000002">
    <property type="protein sequence ID" value="EAR12308.1"/>
    <property type="molecule type" value="Genomic_DNA"/>
</dbReference>
<evidence type="ECO:0000313" key="7">
    <source>
        <dbReference type="EMBL" id="EAR12308.1"/>
    </source>
</evidence>